<dbReference type="EMBL" id="JAHYIQ010000028">
    <property type="protein sequence ID" value="KAK1120915.1"/>
    <property type="molecule type" value="Genomic_DNA"/>
</dbReference>
<evidence type="ECO:0000313" key="2">
    <source>
        <dbReference type="EMBL" id="KAK1120915.1"/>
    </source>
</evidence>
<proteinExistence type="predicted"/>
<feature type="compositionally biased region" description="Acidic residues" evidence="1">
    <location>
        <begin position="99"/>
        <end position="122"/>
    </location>
</feature>
<feature type="compositionally biased region" description="Basic and acidic residues" evidence="1">
    <location>
        <begin position="84"/>
        <end position="98"/>
    </location>
</feature>
<accession>A0AA40KHV0</accession>
<protein>
    <submittedName>
        <fullName evidence="2">Uncharacterized protein</fullName>
    </submittedName>
</protein>
<dbReference type="AlphaFoldDB" id="A0AA40KHV0"/>
<evidence type="ECO:0000256" key="1">
    <source>
        <dbReference type="SAM" id="MobiDB-lite"/>
    </source>
</evidence>
<evidence type="ECO:0000313" key="3">
    <source>
        <dbReference type="Proteomes" id="UP001177670"/>
    </source>
</evidence>
<feature type="region of interest" description="Disordered" evidence="1">
    <location>
        <begin position="79"/>
        <end position="129"/>
    </location>
</feature>
<organism evidence="2 3">
    <name type="scientific">Melipona bicolor</name>
    <dbReference type="NCBI Taxonomy" id="60889"/>
    <lineage>
        <taxon>Eukaryota</taxon>
        <taxon>Metazoa</taxon>
        <taxon>Ecdysozoa</taxon>
        <taxon>Arthropoda</taxon>
        <taxon>Hexapoda</taxon>
        <taxon>Insecta</taxon>
        <taxon>Pterygota</taxon>
        <taxon>Neoptera</taxon>
        <taxon>Endopterygota</taxon>
        <taxon>Hymenoptera</taxon>
        <taxon>Apocrita</taxon>
        <taxon>Aculeata</taxon>
        <taxon>Apoidea</taxon>
        <taxon>Anthophila</taxon>
        <taxon>Apidae</taxon>
        <taxon>Melipona</taxon>
    </lineage>
</organism>
<gene>
    <name evidence="2" type="ORF">K0M31_010699</name>
</gene>
<sequence>MEYLSTGTTLRGKGCYDVNSKACPKIVSLRNPTLAPALDRRVVGYKASNKRLQEEEKKQPVHRLFRRWQTAAYGDLRSIRRTSRLREKATGKATKRAEGEEEGEEEEEEEGEEEETTNEEKEEERYVLA</sequence>
<dbReference type="Proteomes" id="UP001177670">
    <property type="component" value="Unassembled WGS sequence"/>
</dbReference>
<name>A0AA40KHV0_9HYME</name>
<keyword evidence="3" id="KW-1185">Reference proteome</keyword>
<comment type="caution">
    <text evidence="2">The sequence shown here is derived from an EMBL/GenBank/DDBJ whole genome shotgun (WGS) entry which is preliminary data.</text>
</comment>
<reference evidence="2" key="1">
    <citation type="submission" date="2021-10" db="EMBL/GenBank/DDBJ databases">
        <title>Melipona bicolor Genome sequencing and assembly.</title>
        <authorList>
            <person name="Araujo N.S."/>
            <person name="Arias M.C."/>
        </authorList>
    </citation>
    <scope>NUCLEOTIDE SEQUENCE</scope>
    <source>
        <strain evidence="2">USP_2M_L1-L4_2017</strain>
        <tissue evidence="2">Whole body</tissue>
    </source>
</reference>